<evidence type="ECO:0000313" key="3">
    <source>
        <dbReference type="Proteomes" id="UP000622653"/>
    </source>
</evidence>
<name>A0A8J7GC92_9BACL</name>
<dbReference type="InterPro" id="IPR029058">
    <property type="entry name" value="AB_hydrolase_fold"/>
</dbReference>
<keyword evidence="2" id="KW-0378">Hydrolase</keyword>
<gene>
    <name evidence="2" type="ORF">IRY55_06455</name>
</gene>
<comment type="caution">
    <text evidence="2">The sequence shown here is derived from an EMBL/GenBank/DDBJ whole genome shotgun (WGS) entry which is preliminary data.</text>
</comment>
<dbReference type="AlphaFoldDB" id="A0A8J7GC92"/>
<dbReference type="InterPro" id="IPR050266">
    <property type="entry name" value="AB_hydrolase_sf"/>
</dbReference>
<dbReference type="PANTHER" id="PTHR43798">
    <property type="entry name" value="MONOACYLGLYCEROL LIPASE"/>
    <property type="match status" value="1"/>
</dbReference>
<dbReference type="GO" id="GO:0016787">
    <property type="term" value="F:hydrolase activity"/>
    <property type="evidence" value="ECO:0007669"/>
    <property type="project" value="UniProtKB-KW"/>
</dbReference>
<dbReference type="Proteomes" id="UP000622653">
    <property type="component" value="Unassembled WGS sequence"/>
</dbReference>
<feature type="domain" description="AB hydrolase-1" evidence="1">
    <location>
        <begin position="25"/>
        <end position="160"/>
    </location>
</feature>
<dbReference type="Gene3D" id="3.40.50.1820">
    <property type="entry name" value="alpha/beta hydrolase"/>
    <property type="match status" value="1"/>
</dbReference>
<protein>
    <submittedName>
        <fullName evidence="2">Alpha/beta hydrolase</fullName>
    </submittedName>
</protein>
<organism evidence="2 3">
    <name type="scientific">Savagea serpentis</name>
    <dbReference type="NCBI Taxonomy" id="2785297"/>
    <lineage>
        <taxon>Bacteria</taxon>
        <taxon>Bacillati</taxon>
        <taxon>Bacillota</taxon>
        <taxon>Bacilli</taxon>
        <taxon>Bacillales</taxon>
        <taxon>Caryophanaceae</taxon>
        <taxon>Savagea</taxon>
    </lineage>
</organism>
<dbReference type="InterPro" id="IPR000073">
    <property type="entry name" value="AB_hydrolase_1"/>
</dbReference>
<proteinExistence type="predicted"/>
<keyword evidence="3" id="KW-1185">Reference proteome</keyword>
<reference evidence="2" key="1">
    <citation type="submission" date="2020-11" db="EMBL/GenBank/DDBJ databases">
        <title>Multidrug resistant novel bacterium Savagea serpentis sp. nov., isolated from the scats of a vine snake (Ahaetulla nasuta).</title>
        <authorList>
            <person name="Venkata Ramana V."/>
            <person name="Vikas Patil S."/>
            <person name="Yogita Lugani V."/>
        </authorList>
    </citation>
    <scope>NUCLEOTIDE SEQUENCE</scope>
    <source>
        <strain evidence="2">SN6</strain>
    </source>
</reference>
<evidence type="ECO:0000313" key="2">
    <source>
        <dbReference type="EMBL" id="MBF4501006.1"/>
    </source>
</evidence>
<sequence>MNILLRDGGHLHYAVYGEEHETNGTIVMIHGLTGNRHQLAKYRKAFQTQYEVIAIDLRGRGDSSAQTEDSGIPTHVDDVLELLDQLQLTNVTLFGYSMGAYISQAVATKTDRVQHVILLDGGGHVDEEGKALVYPSLGRMNNQYDTCEPYVEETTTIYKNLKVTIDEDVLEAVRYECRPKEGAFGNVANPEKIKQDFDSFYDYDVAHYVEANDKPTYLITGEGPLGERPLFTKDNYRIFQGQSNVTVFETDQNHYELAFNRQQEIIERLTNFLKGEL</sequence>
<dbReference type="EMBL" id="JADKPV010000002">
    <property type="protein sequence ID" value="MBF4501006.1"/>
    <property type="molecule type" value="Genomic_DNA"/>
</dbReference>
<accession>A0A8J7GC92</accession>
<dbReference type="RefSeq" id="WP_194562490.1">
    <property type="nucleotide sequence ID" value="NZ_JADKPV010000002.1"/>
</dbReference>
<evidence type="ECO:0000259" key="1">
    <source>
        <dbReference type="Pfam" id="PF00561"/>
    </source>
</evidence>
<dbReference type="Pfam" id="PF00561">
    <property type="entry name" value="Abhydrolase_1"/>
    <property type="match status" value="1"/>
</dbReference>
<dbReference type="SUPFAM" id="SSF53474">
    <property type="entry name" value="alpha/beta-Hydrolases"/>
    <property type="match status" value="1"/>
</dbReference>